<comment type="caution">
    <text evidence="5">The sequence shown here is derived from an EMBL/GenBank/DDBJ whole genome shotgun (WGS) entry which is preliminary data.</text>
</comment>
<dbReference type="Pfam" id="PF00392">
    <property type="entry name" value="GntR"/>
    <property type="match status" value="1"/>
</dbReference>
<dbReference type="GO" id="GO:0045892">
    <property type="term" value="P:negative regulation of DNA-templated transcription"/>
    <property type="evidence" value="ECO:0007669"/>
    <property type="project" value="TreeGrafter"/>
</dbReference>
<feature type="domain" description="HTH gntR-type" evidence="4">
    <location>
        <begin position="3"/>
        <end position="71"/>
    </location>
</feature>
<dbReference type="Gene3D" id="1.10.10.10">
    <property type="entry name" value="Winged helix-like DNA-binding domain superfamily/Winged helix DNA-binding domain"/>
    <property type="match status" value="1"/>
</dbReference>
<dbReference type="InterPro" id="IPR011663">
    <property type="entry name" value="UTRA"/>
</dbReference>
<keyword evidence="3" id="KW-0804">Transcription</keyword>
<evidence type="ECO:0000256" key="1">
    <source>
        <dbReference type="ARBA" id="ARBA00023015"/>
    </source>
</evidence>
<keyword evidence="2" id="KW-0238">DNA-binding</keyword>
<dbReference type="PANTHER" id="PTHR44846">
    <property type="entry name" value="MANNOSYL-D-GLYCERATE TRANSPORT/METABOLISM SYSTEM REPRESSOR MNGR-RELATED"/>
    <property type="match status" value="1"/>
</dbReference>
<dbReference type="PROSITE" id="PS50949">
    <property type="entry name" value="HTH_GNTR"/>
    <property type="match status" value="1"/>
</dbReference>
<keyword evidence="1" id="KW-0805">Transcription regulation</keyword>
<dbReference type="GO" id="GO:0003700">
    <property type="term" value="F:DNA-binding transcription factor activity"/>
    <property type="evidence" value="ECO:0007669"/>
    <property type="project" value="InterPro"/>
</dbReference>
<dbReference type="InterPro" id="IPR050679">
    <property type="entry name" value="Bact_HTH_transcr_reg"/>
</dbReference>
<dbReference type="SUPFAM" id="SSF46785">
    <property type="entry name" value="Winged helix' DNA-binding domain"/>
    <property type="match status" value="1"/>
</dbReference>
<accession>A0A9D2F178</accession>
<name>A0A9D2F178_9FIRM</name>
<dbReference type="PRINTS" id="PR00035">
    <property type="entry name" value="HTHGNTR"/>
</dbReference>
<sequence length="240" mass="26739">MAKSLHEQAAEYVRARIVSGEYPVGSQIPTENELCALLGVSRPTLRQALDNLTREGLLVRIKGKGTFVSEPKVMHESTSFITGYRAESEKNHRTLRTCVLYLGQERAGEAVAHALELPLGARVTRLVRLRHLEGYRGDAPVVYTTVYVPYKLFPDMDQMDFTDLSFYDVLARRGLEVRHASRRLEVVPPPAEVAARLGISAFEPVIFITSTGRTAAGQPVEYAESYYPSGSSSFLIEVHR</sequence>
<dbReference type="InterPro" id="IPR036390">
    <property type="entry name" value="WH_DNA-bd_sf"/>
</dbReference>
<dbReference type="EMBL" id="DXBO01000044">
    <property type="protein sequence ID" value="HIZ47758.1"/>
    <property type="molecule type" value="Genomic_DNA"/>
</dbReference>
<evidence type="ECO:0000313" key="5">
    <source>
        <dbReference type="EMBL" id="HIZ47758.1"/>
    </source>
</evidence>
<dbReference type="InterPro" id="IPR000524">
    <property type="entry name" value="Tscrpt_reg_HTH_GntR"/>
</dbReference>
<organism evidence="5 6">
    <name type="scientific">Candidatus Gemmiger excrementavium</name>
    <dbReference type="NCBI Taxonomy" id="2838608"/>
    <lineage>
        <taxon>Bacteria</taxon>
        <taxon>Bacillati</taxon>
        <taxon>Bacillota</taxon>
        <taxon>Clostridia</taxon>
        <taxon>Eubacteriales</taxon>
        <taxon>Gemmiger</taxon>
    </lineage>
</organism>
<dbReference type="Gene3D" id="3.40.1410.10">
    <property type="entry name" value="Chorismate lyase-like"/>
    <property type="match status" value="1"/>
</dbReference>
<dbReference type="FunFam" id="1.10.10.10:FF:000079">
    <property type="entry name" value="GntR family transcriptional regulator"/>
    <property type="match status" value="1"/>
</dbReference>
<protein>
    <submittedName>
        <fullName evidence="5">GntR family transcriptional regulator</fullName>
    </submittedName>
</protein>
<dbReference type="Pfam" id="PF07702">
    <property type="entry name" value="UTRA"/>
    <property type="match status" value="1"/>
</dbReference>
<evidence type="ECO:0000256" key="2">
    <source>
        <dbReference type="ARBA" id="ARBA00023125"/>
    </source>
</evidence>
<dbReference type="InterPro" id="IPR036388">
    <property type="entry name" value="WH-like_DNA-bd_sf"/>
</dbReference>
<dbReference type="SMART" id="SM00345">
    <property type="entry name" value="HTH_GNTR"/>
    <property type="match status" value="1"/>
</dbReference>
<evidence type="ECO:0000313" key="6">
    <source>
        <dbReference type="Proteomes" id="UP000824031"/>
    </source>
</evidence>
<proteinExistence type="predicted"/>
<reference evidence="5" key="1">
    <citation type="journal article" date="2021" name="PeerJ">
        <title>Extensive microbial diversity within the chicken gut microbiome revealed by metagenomics and culture.</title>
        <authorList>
            <person name="Gilroy R."/>
            <person name="Ravi A."/>
            <person name="Getino M."/>
            <person name="Pursley I."/>
            <person name="Horton D.L."/>
            <person name="Alikhan N.F."/>
            <person name="Baker D."/>
            <person name="Gharbi K."/>
            <person name="Hall N."/>
            <person name="Watson M."/>
            <person name="Adriaenssens E.M."/>
            <person name="Foster-Nyarko E."/>
            <person name="Jarju S."/>
            <person name="Secka A."/>
            <person name="Antonio M."/>
            <person name="Oren A."/>
            <person name="Chaudhuri R.R."/>
            <person name="La Ragione R."/>
            <person name="Hildebrand F."/>
            <person name="Pallen M.J."/>
        </authorList>
    </citation>
    <scope>NUCLEOTIDE SEQUENCE</scope>
    <source>
        <strain evidence="5">3436</strain>
    </source>
</reference>
<dbReference type="AlphaFoldDB" id="A0A9D2F178"/>
<dbReference type="Proteomes" id="UP000824031">
    <property type="component" value="Unassembled WGS sequence"/>
</dbReference>
<gene>
    <name evidence="5" type="ORF">H9810_03450</name>
</gene>
<dbReference type="CDD" id="cd07377">
    <property type="entry name" value="WHTH_GntR"/>
    <property type="match status" value="1"/>
</dbReference>
<evidence type="ECO:0000256" key="3">
    <source>
        <dbReference type="ARBA" id="ARBA00023163"/>
    </source>
</evidence>
<dbReference type="PANTHER" id="PTHR44846:SF1">
    <property type="entry name" value="MANNOSYL-D-GLYCERATE TRANSPORT_METABOLISM SYSTEM REPRESSOR MNGR-RELATED"/>
    <property type="match status" value="1"/>
</dbReference>
<dbReference type="GO" id="GO:0003677">
    <property type="term" value="F:DNA binding"/>
    <property type="evidence" value="ECO:0007669"/>
    <property type="project" value="UniProtKB-KW"/>
</dbReference>
<dbReference type="InterPro" id="IPR028978">
    <property type="entry name" value="Chorismate_lyase_/UTRA_dom_sf"/>
</dbReference>
<evidence type="ECO:0000259" key="4">
    <source>
        <dbReference type="PROSITE" id="PS50949"/>
    </source>
</evidence>
<reference evidence="5" key="2">
    <citation type="submission" date="2021-04" db="EMBL/GenBank/DDBJ databases">
        <authorList>
            <person name="Gilroy R."/>
        </authorList>
    </citation>
    <scope>NUCLEOTIDE SEQUENCE</scope>
    <source>
        <strain evidence="5">3436</strain>
    </source>
</reference>
<dbReference type="SMART" id="SM00866">
    <property type="entry name" value="UTRA"/>
    <property type="match status" value="1"/>
</dbReference>
<dbReference type="SUPFAM" id="SSF64288">
    <property type="entry name" value="Chorismate lyase-like"/>
    <property type="match status" value="1"/>
</dbReference>